<name>A0ABW0EHQ0_9PSEU</name>
<dbReference type="SMART" id="SM00331">
    <property type="entry name" value="PP2C_SIG"/>
    <property type="match status" value="1"/>
</dbReference>
<feature type="domain" description="PPM-type phosphatase" evidence="1">
    <location>
        <begin position="7"/>
        <end position="239"/>
    </location>
</feature>
<gene>
    <name evidence="2" type="ORF">ACFPM7_07535</name>
</gene>
<dbReference type="EC" id="3.1.3.16" evidence="2"/>
<dbReference type="InterPro" id="IPR036457">
    <property type="entry name" value="PPM-type-like_dom_sf"/>
</dbReference>
<dbReference type="Proteomes" id="UP001596157">
    <property type="component" value="Unassembled WGS sequence"/>
</dbReference>
<reference evidence="3" key="1">
    <citation type="journal article" date="2019" name="Int. J. Syst. Evol. Microbiol.">
        <title>The Global Catalogue of Microorganisms (GCM) 10K type strain sequencing project: providing services to taxonomists for standard genome sequencing and annotation.</title>
        <authorList>
            <consortium name="The Broad Institute Genomics Platform"/>
            <consortium name="The Broad Institute Genome Sequencing Center for Infectious Disease"/>
            <person name="Wu L."/>
            <person name="Ma J."/>
        </authorList>
    </citation>
    <scope>NUCLEOTIDE SEQUENCE [LARGE SCALE GENOMIC DNA]</scope>
    <source>
        <strain evidence="3">CCUG 59778</strain>
    </source>
</reference>
<dbReference type="PROSITE" id="PS51746">
    <property type="entry name" value="PPM_2"/>
    <property type="match status" value="1"/>
</dbReference>
<dbReference type="RefSeq" id="WP_378245320.1">
    <property type="nucleotide sequence ID" value="NZ_JBHSKF010000003.1"/>
</dbReference>
<keyword evidence="3" id="KW-1185">Reference proteome</keyword>
<keyword evidence="2" id="KW-0378">Hydrolase</keyword>
<dbReference type="Gene3D" id="3.60.40.10">
    <property type="entry name" value="PPM-type phosphatase domain"/>
    <property type="match status" value="1"/>
</dbReference>
<dbReference type="SMART" id="SM00332">
    <property type="entry name" value="PP2Cc"/>
    <property type="match status" value="1"/>
</dbReference>
<dbReference type="InterPro" id="IPR015655">
    <property type="entry name" value="PP2C"/>
</dbReference>
<comment type="caution">
    <text evidence="2">The sequence shown here is derived from an EMBL/GenBank/DDBJ whole genome shotgun (WGS) entry which is preliminary data.</text>
</comment>
<evidence type="ECO:0000259" key="1">
    <source>
        <dbReference type="PROSITE" id="PS51746"/>
    </source>
</evidence>
<evidence type="ECO:0000313" key="3">
    <source>
        <dbReference type="Proteomes" id="UP001596157"/>
    </source>
</evidence>
<organism evidence="2 3">
    <name type="scientific">Actinokineospora guangxiensis</name>
    <dbReference type="NCBI Taxonomy" id="1490288"/>
    <lineage>
        <taxon>Bacteria</taxon>
        <taxon>Bacillati</taxon>
        <taxon>Actinomycetota</taxon>
        <taxon>Actinomycetes</taxon>
        <taxon>Pseudonocardiales</taxon>
        <taxon>Pseudonocardiaceae</taxon>
        <taxon>Actinokineospora</taxon>
    </lineage>
</organism>
<accession>A0ABW0EHQ0</accession>
<proteinExistence type="predicted"/>
<dbReference type="InterPro" id="IPR001932">
    <property type="entry name" value="PPM-type_phosphatase-like_dom"/>
</dbReference>
<dbReference type="Pfam" id="PF13672">
    <property type="entry name" value="PP2C_2"/>
    <property type="match status" value="1"/>
</dbReference>
<dbReference type="CDD" id="cd00143">
    <property type="entry name" value="PP2Cc"/>
    <property type="match status" value="1"/>
</dbReference>
<dbReference type="GO" id="GO:0004722">
    <property type="term" value="F:protein serine/threonine phosphatase activity"/>
    <property type="evidence" value="ECO:0007669"/>
    <property type="project" value="UniProtKB-EC"/>
</dbReference>
<dbReference type="SUPFAM" id="SSF81606">
    <property type="entry name" value="PP2C-like"/>
    <property type="match status" value="1"/>
</dbReference>
<evidence type="ECO:0000313" key="2">
    <source>
        <dbReference type="EMBL" id="MFC5286899.1"/>
    </source>
</evidence>
<dbReference type="PANTHER" id="PTHR47992">
    <property type="entry name" value="PROTEIN PHOSPHATASE"/>
    <property type="match status" value="1"/>
</dbReference>
<dbReference type="EMBL" id="JBHSKF010000003">
    <property type="protein sequence ID" value="MFC5286899.1"/>
    <property type="molecule type" value="Genomic_DNA"/>
</dbReference>
<protein>
    <submittedName>
        <fullName evidence="2">PP2C family protein-serine/threonine phosphatase</fullName>
        <ecNumber evidence="2">3.1.3.16</ecNumber>
    </submittedName>
</protein>
<sequence>MSGVVINVGAASDVGAVRAGNEDSHLVADGVYAVADGMGGHAAGEVASGIAVQVAEGLGGRAVKPEDVRAVVLEANAAILAAARREPGNRGMGTTLTGLCLVDFQGAPHWVLFNVGDSRVYRYADGAVAQLSTDHTEVAEMVAAGELTEEEARGHPLGNVLTRALGMAPAPEPDIDVFPATAPARFLICSDGLTLELADAEIAGVLGDTDDPEAAAERLVELAVAAGGRDNVTAVVVDLAG</sequence>